<feature type="transmembrane region" description="Helical" evidence="7">
    <location>
        <begin position="6"/>
        <end position="22"/>
    </location>
</feature>
<feature type="transmembrane region" description="Helical" evidence="7">
    <location>
        <begin position="29"/>
        <end position="49"/>
    </location>
</feature>
<sequence length="229" mass="24853">MRAFTIIYQPFALIATLILAHYESKINTGLRNLCGYTLFFALSLLAVVLDQTTSGKGGIGTFIGLCAIFACFRITHAFVQGGVTGELSFMCSEFIQAFIGGVTASGVVACGLRLFTKYYFEKSDNGLRKGAYTGVHELGTWYPLVLMTVYNITDMVSSYIPLIKVLKLESRKGLTNGYLTVCVYTVVPKGYKGPEQNALGNLLALCLLSGVFAGVALSWLWQIGKSEST</sequence>
<dbReference type="InterPro" id="IPR002259">
    <property type="entry name" value="Eqnu_transpt"/>
</dbReference>
<proteinExistence type="inferred from homology"/>
<accession>A0A2Z6NTU6</accession>
<keyword evidence="9" id="KW-1185">Reference proteome</keyword>
<organism evidence="8 9">
    <name type="scientific">Trifolium subterraneum</name>
    <name type="common">Subterranean clover</name>
    <dbReference type="NCBI Taxonomy" id="3900"/>
    <lineage>
        <taxon>Eukaryota</taxon>
        <taxon>Viridiplantae</taxon>
        <taxon>Streptophyta</taxon>
        <taxon>Embryophyta</taxon>
        <taxon>Tracheophyta</taxon>
        <taxon>Spermatophyta</taxon>
        <taxon>Magnoliopsida</taxon>
        <taxon>eudicotyledons</taxon>
        <taxon>Gunneridae</taxon>
        <taxon>Pentapetalae</taxon>
        <taxon>rosids</taxon>
        <taxon>fabids</taxon>
        <taxon>Fabales</taxon>
        <taxon>Fabaceae</taxon>
        <taxon>Papilionoideae</taxon>
        <taxon>50 kb inversion clade</taxon>
        <taxon>NPAAA clade</taxon>
        <taxon>Hologalegina</taxon>
        <taxon>IRL clade</taxon>
        <taxon>Trifolieae</taxon>
        <taxon>Trifolium</taxon>
    </lineage>
</organism>
<keyword evidence="4 7" id="KW-0812">Transmembrane</keyword>
<dbReference type="GO" id="GO:0005337">
    <property type="term" value="F:nucleoside transmembrane transporter activity"/>
    <property type="evidence" value="ECO:0007669"/>
    <property type="project" value="InterPro"/>
</dbReference>
<dbReference type="EMBL" id="DF973754">
    <property type="protein sequence ID" value="GAU39305.1"/>
    <property type="molecule type" value="Genomic_DNA"/>
</dbReference>
<protein>
    <submittedName>
        <fullName evidence="8">Uncharacterized protein</fullName>
    </submittedName>
</protein>
<evidence type="ECO:0000256" key="6">
    <source>
        <dbReference type="ARBA" id="ARBA00023136"/>
    </source>
</evidence>
<gene>
    <name evidence="8" type="ORF">TSUD_119100</name>
</gene>
<evidence type="ECO:0000256" key="4">
    <source>
        <dbReference type="ARBA" id="ARBA00022692"/>
    </source>
</evidence>
<comment type="subcellular location">
    <subcellularLocation>
        <location evidence="1">Membrane</location>
        <topology evidence="1">Multi-pass membrane protein</topology>
    </subcellularLocation>
</comment>
<evidence type="ECO:0000256" key="1">
    <source>
        <dbReference type="ARBA" id="ARBA00004141"/>
    </source>
</evidence>
<dbReference type="Proteomes" id="UP000242715">
    <property type="component" value="Unassembled WGS sequence"/>
</dbReference>
<feature type="transmembrane region" description="Helical" evidence="7">
    <location>
        <begin position="95"/>
        <end position="120"/>
    </location>
</feature>
<dbReference type="AlphaFoldDB" id="A0A2Z6NTU6"/>
<dbReference type="GO" id="GO:0005886">
    <property type="term" value="C:plasma membrane"/>
    <property type="evidence" value="ECO:0007669"/>
    <property type="project" value="TreeGrafter"/>
</dbReference>
<keyword evidence="6 7" id="KW-0472">Membrane</keyword>
<evidence type="ECO:0000313" key="9">
    <source>
        <dbReference type="Proteomes" id="UP000242715"/>
    </source>
</evidence>
<reference evidence="9" key="1">
    <citation type="journal article" date="2017" name="Front. Plant Sci.">
        <title>Climate Clever Clovers: New Paradigm to Reduce the Environmental Footprint of Ruminants by Breeding Low Methanogenic Forages Utilizing Haplotype Variation.</title>
        <authorList>
            <person name="Kaur P."/>
            <person name="Appels R."/>
            <person name="Bayer P.E."/>
            <person name="Keeble-Gagnere G."/>
            <person name="Wang J."/>
            <person name="Hirakawa H."/>
            <person name="Shirasawa K."/>
            <person name="Vercoe P."/>
            <person name="Stefanova K."/>
            <person name="Durmic Z."/>
            <person name="Nichols P."/>
            <person name="Revell C."/>
            <person name="Isobe S.N."/>
            <person name="Edwards D."/>
            <person name="Erskine W."/>
        </authorList>
    </citation>
    <scope>NUCLEOTIDE SEQUENCE [LARGE SCALE GENOMIC DNA]</scope>
    <source>
        <strain evidence="9">cv. Daliak</strain>
    </source>
</reference>
<evidence type="ECO:0000256" key="7">
    <source>
        <dbReference type="SAM" id="Phobius"/>
    </source>
</evidence>
<name>A0A2Z6NTU6_TRISU</name>
<feature type="transmembrane region" description="Helical" evidence="7">
    <location>
        <begin position="198"/>
        <end position="221"/>
    </location>
</feature>
<evidence type="ECO:0000256" key="3">
    <source>
        <dbReference type="ARBA" id="ARBA00022448"/>
    </source>
</evidence>
<evidence type="ECO:0000256" key="2">
    <source>
        <dbReference type="ARBA" id="ARBA00007965"/>
    </source>
</evidence>
<evidence type="ECO:0000313" key="8">
    <source>
        <dbReference type="EMBL" id="GAU39305.1"/>
    </source>
</evidence>
<dbReference type="OrthoDB" id="1856718at2759"/>
<keyword evidence="3" id="KW-0813">Transport</keyword>
<dbReference type="PANTHER" id="PTHR10332">
    <property type="entry name" value="EQUILIBRATIVE NUCLEOSIDE TRANSPORTER"/>
    <property type="match status" value="1"/>
</dbReference>
<keyword evidence="5 7" id="KW-1133">Transmembrane helix</keyword>
<feature type="transmembrane region" description="Helical" evidence="7">
    <location>
        <begin position="61"/>
        <end position="83"/>
    </location>
</feature>
<dbReference type="PANTHER" id="PTHR10332:SF38">
    <property type="entry name" value="EQUILIBRATIVE NUCLEOTIDE TRANSPORTER 3-RELATED"/>
    <property type="match status" value="1"/>
</dbReference>
<evidence type="ECO:0000256" key="5">
    <source>
        <dbReference type="ARBA" id="ARBA00022989"/>
    </source>
</evidence>
<comment type="similarity">
    <text evidence="2">Belongs to the SLC29A/ENT transporter (TC 2.A.57) family.</text>
</comment>